<comment type="caution">
    <text evidence="2">The sequence shown here is derived from an EMBL/GenBank/DDBJ whole genome shotgun (WGS) entry which is preliminary data.</text>
</comment>
<sequence>MREWVLYGANGYTGELIARQAVSEGLRPVLAGRDATAIRRLAGELGCQARVFGLDDPGAVLGGVTGSALVLHAAGPFSRTSAPMVAACLESGAHYLDITGEIPVFEACRALDPAARDRGVVVMPGVGFDVVPSDCLAKALAEALPGAVRLELAIFSLGELSRGTAKTMIEHLGEGSAVREHGRLVPISPGSRTRTVRLGGRERQVVAIPWGDLATAYASTGIENITTWMCFPKGQIRGMRALGLLGPLLRRKAVVKLLQGIVDRRVTGPSEQVREAGSAEIWGRVEAADGRAVEGRVRTPEGYKTTVITALASVRRILESPPAPGYHTPATAFGSGFIASLPGCSLQVPDQAGA</sequence>
<accession>A0ABS7TQ63</accession>
<dbReference type="InterPro" id="IPR036291">
    <property type="entry name" value="NAD(P)-bd_dom_sf"/>
</dbReference>
<protein>
    <submittedName>
        <fullName evidence="2">Saccharopine dehydrogenase NADP-binding domain-containing protein</fullName>
    </submittedName>
</protein>
<dbReference type="Proteomes" id="UP001139031">
    <property type="component" value="Unassembled WGS sequence"/>
</dbReference>
<evidence type="ECO:0000313" key="3">
    <source>
        <dbReference type="Proteomes" id="UP001139031"/>
    </source>
</evidence>
<dbReference type="PANTHER" id="PTHR43781:SF1">
    <property type="entry name" value="SACCHAROPINE DEHYDROGENASE"/>
    <property type="match status" value="1"/>
</dbReference>
<reference evidence="2" key="1">
    <citation type="submission" date="2021-08" db="EMBL/GenBank/DDBJ databases">
        <authorList>
            <person name="Stevens D.C."/>
        </authorList>
    </citation>
    <scope>NUCLEOTIDE SEQUENCE</scope>
    <source>
        <strain evidence="2">DSM 53165</strain>
    </source>
</reference>
<proteinExistence type="predicted"/>
<dbReference type="Pfam" id="PF03435">
    <property type="entry name" value="Sacchrp_dh_NADP"/>
    <property type="match status" value="1"/>
</dbReference>
<dbReference type="InterPro" id="IPR005097">
    <property type="entry name" value="Sacchrp_dh_NADP-bd"/>
</dbReference>
<dbReference type="PANTHER" id="PTHR43781">
    <property type="entry name" value="SACCHAROPINE DEHYDROGENASE"/>
    <property type="match status" value="1"/>
</dbReference>
<dbReference type="SUPFAM" id="SSF51735">
    <property type="entry name" value="NAD(P)-binding Rossmann-fold domains"/>
    <property type="match status" value="1"/>
</dbReference>
<dbReference type="RefSeq" id="WP_224192135.1">
    <property type="nucleotide sequence ID" value="NZ_JAIRAU010000015.1"/>
</dbReference>
<feature type="domain" description="Saccharopine dehydrogenase NADP binding" evidence="1">
    <location>
        <begin position="5"/>
        <end position="123"/>
    </location>
</feature>
<gene>
    <name evidence="2" type="ORF">K7C98_13975</name>
</gene>
<evidence type="ECO:0000313" key="2">
    <source>
        <dbReference type="EMBL" id="MBZ5710367.1"/>
    </source>
</evidence>
<name>A0ABS7TQ63_9BACT</name>
<dbReference type="EMBL" id="JAIRAU010000015">
    <property type="protein sequence ID" value="MBZ5710367.1"/>
    <property type="molecule type" value="Genomic_DNA"/>
</dbReference>
<keyword evidence="3" id="KW-1185">Reference proteome</keyword>
<organism evidence="2 3">
    <name type="scientific">Nannocystis pusilla</name>
    <dbReference type="NCBI Taxonomy" id="889268"/>
    <lineage>
        <taxon>Bacteria</taxon>
        <taxon>Pseudomonadati</taxon>
        <taxon>Myxococcota</taxon>
        <taxon>Polyangia</taxon>
        <taxon>Nannocystales</taxon>
        <taxon>Nannocystaceae</taxon>
        <taxon>Nannocystis</taxon>
    </lineage>
</organism>
<evidence type="ECO:0000259" key="1">
    <source>
        <dbReference type="Pfam" id="PF03435"/>
    </source>
</evidence>
<dbReference type="Gene3D" id="3.40.50.720">
    <property type="entry name" value="NAD(P)-binding Rossmann-like Domain"/>
    <property type="match status" value="1"/>
</dbReference>